<evidence type="ECO:0000259" key="3">
    <source>
        <dbReference type="PROSITE" id="PS50110"/>
    </source>
</evidence>
<accession>A0A328HJ54</accession>
<dbReference type="GO" id="GO:0000160">
    <property type="term" value="P:phosphorelay signal transduction system"/>
    <property type="evidence" value="ECO:0007669"/>
    <property type="project" value="InterPro"/>
</dbReference>
<dbReference type="Gene3D" id="3.40.50.2300">
    <property type="match status" value="1"/>
</dbReference>
<dbReference type="InterPro" id="IPR050595">
    <property type="entry name" value="Bact_response_regulator"/>
</dbReference>
<sequence>MHFLRFPPYTVHTYYRPGGTLGSRGLCLVIEDDRDIRDLVALILTRLGFDVHAVSNGVDGVAAAWEHHPVLVTVDLNLPDMDGLEVAQHIRARSEAPMLFITARAEFDDEMAGMASGAAAYLVKPFRPRQLTETVNQLCPVGPLTAHGLEPRA</sequence>
<comment type="caution">
    <text evidence="4">The sequence shown here is derived from an EMBL/GenBank/DDBJ whole genome shotgun (WGS) entry which is preliminary data.</text>
</comment>
<dbReference type="SMART" id="SM00448">
    <property type="entry name" value="REC"/>
    <property type="match status" value="1"/>
</dbReference>
<dbReference type="InterPro" id="IPR011006">
    <property type="entry name" value="CheY-like_superfamily"/>
</dbReference>
<organism evidence="4 5">
    <name type="scientific">Arthrobacter globiformis</name>
    <dbReference type="NCBI Taxonomy" id="1665"/>
    <lineage>
        <taxon>Bacteria</taxon>
        <taxon>Bacillati</taxon>
        <taxon>Actinomycetota</taxon>
        <taxon>Actinomycetes</taxon>
        <taxon>Micrococcales</taxon>
        <taxon>Micrococcaceae</taxon>
        <taxon>Arthrobacter</taxon>
    </lineage>
</organism>
<dbReference type="AlphaFoldDB" id="A0A328HJ54"/>
<dbReference type="EMBL" id="QLNP01000047">
    <property type="protein sequence ID" value="RAM38648.1"/>
    <property type="molecule type" value="Genomic_DNA"/>
</dbReference>
<dbReference type="PROSITE" id="PS50110">
    <property type="entry name" value="RESPONSE_REGULATORY"/>
    <property type="match status" value="1"/>
</dbReference>
<evidence type="ECO:0000313" key="5">
    <source>
        <dbReference type="Proteomes" id="UP000249166"/>
    </source>
</evidence>
<dbReference type="InterPro" id="IPR001789">
    <property type="entry name" value="Sig_transdc_resp-reg_receiver"/>
</dbReference>
<gene>
    <name evidence="4" type="ORF">DBZ45_04055</name>
</gene>
<feature type="modified residue" description="4-aspartylphosphate" evidence="2">
    <location>
        <position position="75"/>
    </location>
</feature>
<name>A0A328HJ54_ARTGO</name>
<protein>
    <submittedName>
        <fullName evidence="4">Response regulator</fullName>
    </submittedName>
</protein>
<dbReference type="SUPFAM" id="SSF52172">
    <property type="entry name" value="CheY-like"/>
    <property type="match status" value="1"/>
</dbReference>
<dbReference type="Pfam" id="PF00072">
    <property type="entry name" value="Response_reg"/>
    <property type="match status" value="1"/>
</dbReference>
<keyword evidence="1 2" id="KW-0597">Phosphoprotein</keyword>
<dbReference type="Proteomes" id="UP000249166">
    <property type="component" value="Unassembled WGS sequence"/>
</dbReference>
<evidence type="ECO:0000256" key="1">
    <source>
        <dbReference type="ARBA" id="ARBA00022553"/>
    </source>
</evidence>
<evidence type="ECO:0000256" key="2">
    <source>
        <dbReference type="PROSITE-ProRule" id="PRU00169"/>
    </source>
</evidence>
<proteinExistence type="predicted"/>
<dbReference type="PANTHER" id="PTHR44591:SF23">
    <property type="entry name" value="CHEY SUBFAMILY"/>
    <property type="match status" value="1"/>
</dbReference>
<feature type="domain" description="Response regulatory" evidence="3">
    <location>
        <begin position="26"/>
        <end position="139"/>
    </location>
</feature>
<evidence type="ECO:0000313" key="4">
    <source>
        <dbReference type="EMBL" id="RAM38648.1"/>
    </source>
</evidence>
<dbReference type="CDD" id="cd00156">
    <property type="entry name" value="REC"/>
    <property type="match status" value="1"/>
</dbReference>
<dbReference type="OrthoDB" id="3197131at2"/>
<dbReference type="PANTHER" id="PTHR44591">
    <property type="entry name" value="STRESS RESPONSE REGULATOR PROTEIN 1"/>
    <property type="match status" value="1"/>
</dbReference>
<reference evidence="4 5" key="1">
    <citation type="submission" date="2018-04" db="EMBL/GenBank/DDBJ databases">
        <title>Bacteria isolated from cave deposits of Manipur.</title>
        <authorList>
            <person name="Sahoo D."/>
            <person name="Sarangthem I."/>
            <person name="Nandeibam J."/>
        </authorList>
    </citation>
    <scope>NUCLEOTIDE SEQUENCE [LARGE SCALE GENOMIC DNA]</scope>
    <source>
        <strain evidence="5">mrc11</strain>
    </source>
</reference>